<dbReference type="Proteomes" id="UP001057452">
    <property type="component" value="Chromosome 12"/>
</dbReference>
<proteinExistence type="predicted"/>
<dbReference type="EMBL" id="CM043796">
    <property type="protein sequence ID" value="KAI4816588.1"/>
    <property type="molecule type" value="Genomic_DNA"/>
</dbReference>
<organism evidence="1 2">
    <name type="scientific">Chaenocephalus aceratus</name>
    <name type="common">Blackfin icefish</name>
    <name type="synonym">Chaenichthys aceratus</name>
    <dbReference type="NCBI Taxonomy" id="36190"/>
    <lineage>
        <taxon>Eukaryota</taxon>
        <taxon>Metazoa</taxon>
        <taxon>Chordata</taxon>
        <taxon>Craniata</taxon>
        <taxon>Vertebrata</taxon>
        <taxon>Euteleostomi</taxon>
        <taxon>Actinopterygii</taxon>
        <taxon>Neopterygii</taxon>
        <taxon>Teleostei</taxon>
        <taxon>Neoteleostei</taxon>
        <taxon>Acanthomorphata</taxon>
        <taxon>Eupercaria</taxon>
        <taxon>Perciformes</taxon>
        <taxon>Notothenioidei</taxon>
        <taxon>Channichthyidae</taxon>
        <taxon>Chaenocephalus</taxon>
    </lineage>
</organism>
<evidence type="ECO:0000313" key="1">
    <source>
        <dbReference type="EMBL" id="KAI4816588.1"/>
    </source>
</evidence>
<reference evidence="1" key="1">
    <citation type="submission" date="2022-05" db="EMBL/GenBank/DDBJ databases">
        <title>Chromosome-level genome of Chaenocephalus aceratus.</title>
        <authorList>
            <person name="Park H."/>
        </authorList>
    </citation>
    <scope>NUCLEOTIDE SEQUENCE</scope>
    <source>
        <strain evidence="1">KU_202001</strain>
    </source>
</reference>
<keyword evidence="2" id="KW-1185">Reference proteome</keyword>
<comment type="caution">
    <text evidence="1">The sequence shown here is derived from an EMBL/GenBank/DDBJ whole genome shotgun (WGS) entry which is preliminary data.</text>
</comment>
<name>A0ACB9WSW9_CHAAC</name>
<gene>
    <name evidence="1" type="ORF">KUCAC02_008911</name>
</gene>
<protein>
    <submittedName>
        <fullName evidence="1">Uncharacterized protein</fullName>
    </submittedName>
</protein>
<evidence type="ECO:0000313" key="2">
    <source>
        <dbReference type="Proteomes" id="UP001057452"/>
    </source>
</evidence>
<accession>A0ACB9WSW9</accession>
<sequence length="61" mass="7149">MVIYNAIQSNTLPYTTISYHMCNVRSLAYSWLLPTGRHDLQSQRREKREAEHSGVPVYIPR</sequence>